<dbReference type="EMBL" id="JANEYF010001991">
    <property type="protein sequence ID" value="KAJ8953056.1"/>
    <property type="molecule type" value="Genomic_DNA"/>
</dbReference>
<organism evidence="1 2">
    <name type="scientific">Rhamnusium bicolor</name>
    <dbReference type="NCBI Taxonomy" id="1586634"/>
    <lineage>
        <taxon>Eukaryota</taxon>
        <taxon>Metazoa</taxon>
        <taxon>Ecdysozoa</taxon>
        <taxon>Arthropoda</taxon>
        <taxon>Hexapoda</taxon>
        <taxon>Insecta</taxon>
        <taxon>Pterygota</taxon>
        <taxon>Neoptera</taxon>
        <taxon>Endopterygota</taxon>
        <taxon>Coleoptera</taxon>
        <taxon>Polyphaga</taxon>
        <taxon>Cucujiformia</taxon>
        <taxon>Chrysomeloidea</taxon>
        <taxon>Cerambycidae</taxon>
        <taxon>Lepturinae</taxon>
        <taxon>Rhagiini</taxon>
        <taxon>Rhamnusium</taxon>
    </lineage>
</organism>
<comment type="caution">
    <text evidence="1">The sequence shown here is derived from an EMBL/GenBank/DDBJ whole genome shotgun (WGS) entry which is preliminary data.</text>
</comment>
<evidence type="ECO:0000313" key="2">
    <source>
        <dbReference type="Proteomes" id="UP001162156"/>
    </source>
</evidence>
<protein>
    <submittedName>
        <fullName evidence="1">Uncharacterized protein</fullName>
    </submittedName>
</protein>
<keyword evidence="2" id="KW-1185">Reference proteome</keyword>
<reference evidence="1" key="1">
    <citation type="journal article" date="2023" name="Insect Mol. Biol.">
        <title>Genome sequencing provides insights into the evolution of gene families encoding plant cell wall-degrading enzymes in longhorned beetles.</title>
        <authorList>
            <person name="Shin N.R."/>
            <person name="Okamura Y."/>
            <person name="Kirsch R."/>
            <person name="Pauchet Y."/>
        </authorList>
    </citation>
    <scope>NUCLEOTIDE SEQUENCE</scope>
    <source>
        <strain evidence="1">RBIC_L_NR</strain>
    </source>
</reference>
<dbReference type="Proteomes" id="UP001162156">
    <property type="component" value="Unassembled WGS sequence"/>
</dbReference>
<accession>A0AAV8YQ72</accession>
<proteinExistence type="predicted"/>
<sequence length="171" mass="20033">LQTRRITTLVTPVNIKANHTLVSSLVFQQSLLKCVNGAVLCHCEIVPVQSRNFRCWNFGELKPTAVFIENKPADWISHIKVKKLNFKIHKRKNLFIEAVLNKALSKAETELRQKQEERRLRWQHLKSRWGVLQDCCDNTSINWDTKICEELNNSLDNFMLQLKEVKVPIQR</sequence>
<name>A0AAV8YQ72_9CUCU</name>
<evidence type="ECO:0000313" key="1">
    <source>
        <dbReference type="EMBL" id="KAJ8953056.1"/>
    </source>
</evidence>
<gene>
    <name evidence="1" type="ORF">NQ314_007431</name>
</gene>
<dbReference type="AlphaFoldDB" id="A0AAV8YQ72"/>
<feature type="non-terminal residue" evidence="1">
    <location>
        <position position="1"/>
    </location>
</feature>